<proteinExistence type="predicted"/>
<name>A0A8H5FUH2_9AGAR</name>
<dbReference type="AlphaFoldDB" id="A0A8H5FUH2"/>
<gene>
    <name evidence="2" type="ORF">D9756_008901</name>
</gene>
<sequence length="150" mass="16523">MPAQLRDDLSNGMRSDAGKTTKAIDRRSSVSLLKTFDSTVKIRKSRLGDERQQRKARTVRAGPRYTVGPPTPTACSLLRGKNRAREFAAGQATIQETHRATVIKVMLRTSIRIANGFGITSQVTSLLQFDAERTLLDPAGFELSSPHQNV</sequence>
<evidence type="ECO:0000256" key="1">
    <source>
        <dbReference type="SAM" id="MobiDB-lite"/>
    </source>
</evidence>
<feature type="region of interest" description="Disordered" evidence="1">
    <location>
        <begin position="45"/>
        <end position="72"/>
    </location>
</feature>
<reference evidence="2 3" key="1">
    <citation type="journal article" date="2020" name="ISME J.">
        <title>Uncovering the hidden diversity of litter-decomposition mechanisms in mushroom-forming fungi.</title>
        <authorList>
            <person name="Floudas D."/>
            <person name="Bentzer J."/>
            <person name="Ahren D."/>
            <person name="Johansson T."/>
            <person name="Persson P."/>
            <person name="Tunlid A."/>
        </authorList>
    </citation>
    <scope>NUCLEOTIDE SEQUENCE [LARGE SCALE GENOMIC DNA]</scope>
    <source>
        <strain evidence="2 3">CBS 146.42</strain>
    </source>
</reference>
<evidence type="ECO:0000313" key="3">
    <source>
        <dbReference type="Proteomes" id="UP000559027"/>
    </source>
</evidence>
<organism evidence="2 3">
    <name type="scientific">Leucocoprinus leucothites</name>
    <dbReference type="NCBI Taxonomy" id="201217"/>
    <lineage>
        <taxon>Eukaryota</taxon>
        <taxon>Fungi</taxon>
        <taxon>Dikarya</taxon>
        <taxon>Basidiomycota</taxon>
        <taxon>Agaricomycotina</taxon>
        <taxon>Agaricomycetes</taxon>
        <taxon>Agaricomycetidae</taxon>
        <taxon>Agaricales</taxon>
        <taxon>Agaricineae</taxon>
        <taxon>Agaricaceae</taxon>
        <taxon>Leucocoprinus</taxon>
    </lineage>
</organism>
<feature type="region of interest" description="Disordered" evidence="1">
    <location>
        <begin position="1"/>
        <end position="21"/>
    </location>
</feature>
<dbReference type="Proteomes" id="UP000559027">
    <property type="component" value="Unassembled WGS sequence"/>
</dbReference>
<evidence type="ECO:0000313" key="2">
    <source>
        <dbReference type="EMBL" id="KAF5349601.1"/>
    </source>
</evidence>
<dbReference type="EMBL" id="JAACJO010000016">
    <property type="protein sequence ID" value="KAF5349601.1"/>
    <property type="molecule type" value="Genomic_DNA"/>
</dbReference>
<protein>
    <submittedName>
        <fullName evidence="2">Uncharacterized protein</fullName>
    </submittedName>
</protein>
<accession>A0A8H5FUH2</accession>
<keyword evidence="3" id="KW-1185">Reference proteome</keyword>
<comment type="caution">
    <text evidence="2">The sequence shown here is derived from an EMBL/GenBank/DDBJ whole genome shotgun (WGS) entry which is preliminary data.</text>
</comment>